<proteinExistence type="predicted"/>
<evidence type="ECO:0000313" key="1">
    <source>
        <dbReference type="EMBL" id="STU86635.1"/>
    </source>
</evidence>
<gene>
    <name evidence="1" type="ORF">NCTC10313_04274</name>
</gene>
<dbReference type="AlphaFoldDB" id="A0A377ZW05"/>
<organism evidence="1 2">
    <name type="scientific">Klebsiella pneumoniae subsp. ozaenae</name>
    <dbReference type="NCBI Taxonomy" id="574"/>
    <lineage>
        <taxon>Bacteria</taxon>
        <taxon>Pseudomonadati</taxon>
        <taxon>Pseudomonadota</taxon>
        <taxon>Gammaproteobacteria</taxon>
        <taxon>Enterobacterales</taxon>
        <taxon>Enterobacteriaceae</taxon>
        <taxon>Klebsiella/Raoultella group</taxon>
        <taxon>Klebsiella</taxon>
        <taxon>Klebsiella pneumoniae complex</taxon>
    </lineage>
</organism>
<dbReference type="EMBL" id="UGLW01000003">
    <property type="protein sequence ID" value="STU86635.1"/>
    <property type="molecule type" value="Genomic_DNA"/>
</dbReference>
<protein>
    <submittedName>
        <fullName evidence="1">Uncharacterized protein</fullName>
    </submittedName>
</protein>
<name>A0A377ZW05_KLEPO</name>
<sequence length="135" mass="14704">MGAARSCGRLLNLVYICRSAQKNVQKSAVTHKIEWEMVQKGKDKLMTGRSLLRERIADSGPGDSGGDLQQRFRFSNHVIDGEAVLLEQLLSRRRLTEGGHANDSAVQANVFEPVVSDTASTATRAVTAFGSTDSR</sequence>
<reference evidence="1 2" key="1">
    <citation type="submission" date="2018-06" db="EMBL/GenBank/DDBJ databases">
        <authorList>
            <consortium name="Pathogen Informatics"/>
            <person name="Doyle S."/>
        </authorList>
    </citation>
    <scope>NUCLEOTIDE SEQUENCE [LARGE SCALE GENOMIC DNA]</scope>
    <source>
        <strain evidence="1 2">NCTC10313</strain>
    </source>
</reference>
<evidence type="ECO:0000313" key="2">
    <source>
        <dbReference type="Proteomes" id="UP000254487"/>
    </source>
</evidence>
<dbReference type="Proteomes" id="UP000254487">
    <property type="component" value="Unassembled WGS sequence"/>
</dbReference>
<accession>A0A377ZW05</accession>